<dbReference type="PANTHER" id="PTHR43071:SF1">
    <property type="entry name" value="2-AMINO-4-HYDROXY-6-HYDROXYMETHYLDIHYDROPTERIDINE PYROPHOSPHOKINASE"/>
    <property type="match status" value="1"/>
</dbReference>
<dbReference type="OrthoDB" id="9808041at2"/>
<dbReference type="GO" id="GO:0003848">
    <property type="term" value="F:2-amino-4-hydroxy-6-hydroxymethyldihydropteridine diphosphokinase activity"/>
    <property type="evidence" value="ECO:0007669"/>
    <property type="project" value="UniProtKB-EC"/>
</dbReference>
<dbReference type="AlphaFoldDB" id="A0A841R4M8"/>
<dbReference type="GO" id="GO:0005524">
    <property type="term" value="F:ATP binding"/>
    <property type="evidence" value="ECO:0007669"/>
    <property type="project" value="UniProtKB-KW"/>
</dbReference>
<dbReference type="PROSITE" id="PS00794">
    <property type="entry name" value="HPPK"/>
    <property type="match status" value="1"/>
</dbReference>
<evidence type="ECO:0000256" key="3">
    <source>
        <dbReference type="ARBA" id="ARBA00013253"/>
    </source>
</evidence>
<dbReference type="EC" id="2.7.6.3" evidence="3"/>
<dbReference type="Proteomes" id="UP000591941">
    <property type="component" value="Unassembled WGS sequence"/>
</dbReference>
<evidence type="ECO:0000256" key="7">
    <source>
        <dbReference type="ARBA" id="ARBA00022840"/>
    </source>
</evidence>
<gene>
    <name evidence="10" type="ORF">HNR45_001052</name>
</gene>
<keyword evidence="7" id="KW-0067">ATP-binding</keyword>
<dbReference type="GO" id="GO:0046654">
    <property type="term" value="P:tetrahydrofolate biosynthetic process"/>
    <property type="evidence" value="ECO:0007669"/>
    <property type="project" value="UniProtKB-UniPathway"/>
</dbReference>
<keyword evidence="11" id="KW-1185">Reference proteome</keyword>
<evidence type="ECO:0000256" key="1">
    <source>
        <dbReference type="ARBA" id="ARBA00000198"/>
    </source>
</evidence>
<evidence type="ECO:0000259" key="9">
    <source>
        <dbReference type="PROSITE" id="PS00794"/>
    </source>
</evidence>
<dbReference type="SUPFAM" id="SSF55083">
    <property type="entry name" value="6-hydroxymethyl-7,8-dihydropterin pyrophosphokinase, HPPK"/>
    <property type="match status" value="1"/>
</dbReference>
<evidence type="ECO:0000256" key="4">
    <source>
        <dbReference type="ARBA" id="ARBA00022679"/>
    </source>
</evidence>
<protein>
    <recommendedName>
        <fullName evidence="3">2-amino-4-hydroxy-6-hydroxymethyldihydropteridine diphosphokinase</fullName>
        <ecNumber evidence="3">2.7.6.3</ecNumber>
    </recommendedName>
</protein>
<dbReference type="InterPro" id="IPR035907">
    <property type="entry name" value="Hppk_sf"/>
</dbReference>
<keyword evidence="8" id="KW-0289">Folate biosynthesis</keyword>
<comment type="catalytic activity">
    <reaction evidence="1">
        <text>6-hydroxymethyl-7,8-dihydropterin + ATP = (7,8-dihydropterin-6-yl)methyl diphosphate + AMP + H(+)</text>
        <dbReference type="Rhea" id="RHEA:11412"/>
        <dbReference type="ChEBI" id="CHEBI:15378"/>
        <dbReference type="ChEBI" id="CHEBI:30616"/>
        <dbReference type="ChEBI" id="CHEBI:44841"/>
        <dbReference type="ChEBI" id="CHEBI:72950"/>
        <dbReference type="ChEBI" id="CHEBI:456215"/>
        <dbReference type="EC" id="2.7.6.3"/>
    </reaction>
</comment>
<keyword evidence="6 10" id="KW-0418">Kinase</keyword>
<evidence type="ECO:0000256" key="2">
    <source>
        <dbReference type="ARBA" id="ARBA00005051"/>
    </source>
</evidence>
<feature type="domain" description="7,8-dihydro-6-hydroxymethylpterin-pyrophosphokinase" evidence="9">
    <location>
        <begin position="87"/>
        <end position="98"/>
    </location>
</feature>
<evidence type="ECO:0000313" key="11">
    <source>
        <dbReference type="Proteomes" id="UP000591941"/>
    </source>
</evidence>
<sequence length="160" mass="17768">MSRYYVALGSNMGDRLAYLRAALRELKESGATVVRASAVYETPPWGKTDQPAFLNAVALVESDLEPADFLALLQTIEAANERTREVHWGPRTLDLDIIYAEGVQCDSAYLTLPHPYFWERAFVLVPLRDVAADFSYRGETIAHRIAALPDAAAIREVATL</sequence>
<name>A0A841R4M8_9FIRM</name>
<comment type="caution">
    <text evidence="10">The sequence shown here is derived from an EMBL/GenBank/DDBJ whole genome shotgun (WGS) entry which is preliminary data.</text>
</comment>
<dbReference type="CDD" id="cd00483">
    <property type="entry name" value="HPPK"/>
    <property type="match status" value="1"/>
</dbReference>
<dbReference type="GO" id="GO:0016301">
    <property type="term" value="F:kinase activity"/>
    <property type="evidence" value="ECO:0007669"/>
    <property type="project" value="UniProtKB-KW"/>
</dbReference>
<dbReference type="GeneID" id="93486317"/>
<dbReference type="GO" id="GO:0046656">
    <property type="term" value="P:folic acid biosynthetic process"/>
    <property type="evidence" value="ECO:0007669"/>
    <property type="project" value="UniProtKB-KW"/>
</dbReference>
<dbReference type="EMBL" id="JACHHI010000004">
    <property type="protein sequence ID" value="MBB6477999.1"/>
    <property type="molecule type" value="Genomic_DNA"/>
</dbReference>
<dbReference type="RefSeq" id="WP_159822265.1">
    <property type="nucleotide sequence ID" value="NZ_CABWNB010000001.1"/>
</dbReference>
<comment type="pathway">
    <text evidence="2">Cofactor biosynthesis; tetrahydrofolate biosynthesis; 2-amino-4-hydroxy-6-hydroxymethyl-7,8-dihydropteridine diphosphate from 7,8-dihydroneopterin triphosphate: step 4/4.</text>
</comment>
<evidence type="ECO:0000256" key="5">
    <source>
        <dbReference type="ARBA" id="ARBA00022741"/>
    </source>
</evidence>
<keyword evidence="4 10" id="KW-0808">Transferase</keyword>
<dbReference type="NCBIfam" id="TIGR01498">
    <property type="entry name" value="folK"/>
    <property type="match status" value="1"/>
</dbReference>
<evidence type="ECO:0000256" key="8">
    <source>
        <dbReference type="ARBA" id="ARBA00022909"/>
    </source>
</evidence>
<keyword evidence="5" id="KW-0547">Nucleotide-binding</keyword>
<organism evidence="10 11">
    <name type="scientific">Negativicoccus succinicivorans</name>
    <dbReference type="NCBI Taxonomy" id="620903"/>
    <lineage>
        <taxon>Bacteria</taxon>
        <taxon>Bacillati</taxon>
        <taxon>Bacillota</taxon>
        <taxon>Negativicutes</taxon>
        <taxon>Veillonellales</taxon>
        <taxon>Veillonellaceae</taxon>
        <taxon>Negativicoccus</taxon>
    </lineage>
</organism>
<dbReference type="UniPathway" id="UPA00077">
    <property type="reaction ID" value="UER00155"/>
</dbReference>
<accession>A0A841R4M8</accession>
<dbReference type="InterPro" id="IPR000550">
    <property type="entry name" value="Hppk"/>
</dbReference>
<proteinExistence type="predicted"/>
<dbReference type="PANTHER" id="PTHR43071">
    <property type="entry name" value="2-AMINO-4-HYDROXY-6-HYDROXYMETHYLDIHYDROPTERIDINE PYROPHOSPHOKINASE"/>
    <property type="match status" value="1"/>
</dbReference>
<reference evidence="10 11" key="1">
    <citation type="submission" date="2020-08" db="EMBL/GenBank/DDBJ databases">
        <title>Genomic Encyclopedia of Type Strains, Phase IV (KMG-IV): sequencing the most valuable type-strain genomes for metagenomic binning, comparative biology and taxonomic classification.</title>
        <authorList>
            <person name="Goeker M."/>
        </authorList>
    </citation>
    <scope>NUCLEOTIDE SEQUENCE [LARGE SCALE GENOMIC DNA]</scope>
    <source>
        <strain evidence="10 11">DSM 21255</strain>
    </source>
</reference>
<evidence type="ECO:0000256" key="6">
    <source>
        <dbReference type="ARBA" id="ARBA00022777"/>
    </source>
</evidence>
<evidence type="ECO:0000313" key="10">
    <source>
        <dbReference type="EMBL" id="MBB6477999.1"/>
    </source>
</evidence>
<dbReference type="Pfam" id="PF01288">
    <property type="entry name" value="HPPK"/>
    <property type="match status" value="1"/>
</dbReference>
<dbReference type="Gene3D" id="3.30.70.560">
    <property type="entry name" value="7,8-Dihydro-6-hydroxymethylpterin-pyrophosphokinase HPPK"/>
    <property type="match status" value="1"/>
</dbReference>